<keyword evidence="3" id="KW-1185">Reference proteome</keyword>
<proteinExistence type="predicted"/>
<accession>A0A8H4QN84</accession>
<evidence type="ECO:0000313" key="3">
    <source>
        <dbReference type="Proteomes" id="UP000521872"/>
    </source>
</evidence>
<dbReference type="EMBL" id="JAACJL010000045">
    <property type="protein sequence ID" value="KAF4614078.1"/>
    <property type="molecule type" value="Genomic_DNA"/>
</dbReference>
<sequence length="128" mass="14677">MHPYNYHFYSRPWSRGPSRVFYLILGAAAATWYHHVKYGRDHNGSALCRPHRQQLPPQEDPQFSPWTRAWDRRPTQEELSRQAIDAMDTTLDSVLRTVETLKAKLAEQRGASRPQSGTPQESSGDPSS</sequence>
<protein>
    <submittedName>
        <fullName evidence="2">Uncharacterized protein</fullName>
    </submittedName>
</protein>
<comment type="caution">
    <text evidence="2">The sequence shown here is derived from an EMBL/GenBank/DDBJ whole genome shotgun (WGS) entry which is preliminary data.</text>
</comment>
<evidence type="ECO:0000256" key="1">
    <source>
        <dbReference type="SAM" id="MobiDB-lite"/>
    </source>
</evidence>
<name>A0A8H4QN84_9AGAR</name>
<dbReference type="AlphaFoldDB" id="A0A8H4QN84"/>
<gene>
    <name evidence="2" type="ORF">D9613_007908</name>
</gene>
<reference evidence="2 3" key="1">
    <citation type="submission" date="2019-12" db="EMBL/GenBank/DDBJ databases">
        <authorList>
            <person name="Floudas D."/>
            <person name="Bentzer J."/>
            <person name="Ahren D."/>
            <person name="Johansson T."/>
            <person name="Persson P."/>
            <person name="Tunlid A."/>
        </authorList>
    </citation>
    <scope>NUCLEOTIDE SEQUENCE [LARGE SCALE GENOMIC DNA]</scope>
    <source>
        <strain evidence="2 3">CBS 102.39</strain>
    </source>
</reference>
<feature type="compositionally biased region" description="Polar residues" evidence="1">
    <location>
        <begin position="113"/>
        <end position="128"/>
    </location>
</feature>
<dbReference type="Proteomes" id="UP000521872">
    <property type="component" value="Unassembled WGS sequence"/>
</dbReference>
<evidence type="ECO:0000313" key="2">
    <source>
        <dbReference type="EMBL" id="KAF4614078.1"/>
    </source>
</evidence>
<organism evidence="2 3">
    <name type="scientific">Agrocybe pediades</name>
    <dbReference type="NCBI Taxonomy" id="84607"/>
    <lineage>
        <taxon>Eukaryota</taxon>
        <taxon>Fungi</taxon>
        <taxon>Dikarya</taxon>
        <taxon>Basidiomycota</taxon>
        <taxon>Agaricomycotina</taxon>
        <taxon>Agaricomycetes</taxon>
        <taxon>Agaricomycetidae</taxon>
        <taxon>Agaricales</taxon>
        <taxon>Agaricineae</taxon>
        <taxon>Strophariaceae</taxon>
        <taxon>Agrocybe</taxon>
    </lineage>
</organism>
<feature type="region of interest" description="Disordered" evidence="1">
    <location>
        <begin position="105"/>
        <end position="128"/>
    </location>
</feature>